<dbReference type="InterPro" id="IPR015947">
    <property type="entry name" value="PUA-like_sf"/>
</dbReference>
<dbReference type="InterPro" id="IPR002501">
    <property type="entry name" value="PsdUridine_synth_N"/>
</dbReference>
<dbReference type="Pfam" id="PF09157">
    <property type="entry name" value="TruB-C_2"/>
    <property type="match status" value="1"/>
</dbReference>
<feature type="domain" description="Pseudouridine synthase II N-terminal" evidence="6">
    <location>
        <begin position="34"/>
        <end position="181"/>
    </location>
</feature>
<dbReference type="EMBL" id="JACHGR010000004">
    <property type="protein sequence ID" value="MBB6055464.1"/>
    <property type="molecule type" value="Genomic_DNA"/>
</dbReference>
<comment type="caution">
    <text evidence="9">The sequence shown here is derived from an EMBL/GenBank/DDBJ whole genome shotgun (WGS) entry which is preliminary data.</text>
</comment>
<dbReference type="InterPro" id="IPR020103">
    <property type="entry name" value="PsdUridine_synth_cat_dom_sf"/>
</dbReference>
<dbReference type="Proteomes" id="UP000585721">
    <property type="component" value="Unassembled WGS sequence"/>
</dbReference>
<dbReference type="InterPro" id="IPR014780">
    <property type="entry name" value="tRNA_psdUridine_synth_TruB"/>
</dbReference>
<dbReference type="CDD" id="cd21152">
    <property type="entry name" value="PUA_TruB_bacterial"/>
    <property type="match status" value="1"/>
</dbReference>
<reference evidence="9 10" key="1">
    <citation type="submission" date="2020-08" db="EMBL/GenBank/DDBJ databases">
        <title>Genomic Encyclopedia of Type Strains, Phase IV (KMG-IV): sequencing the most valuable type-strain genomes for metagenomic binning, comparative biology and taxonomic classification.</title>
        <authorList>
            <person name="Goeker M."/>
        </authorList>
    </citation>
    <scope>NUCLEOTIDE SEQUENCE [LARGE SCALE GENOMIC DNA]</scope>
    <source>
        <strain evidence="9 10">DSM 22975</strain>
    </source>
</reference>
<comment type="similarity">
    <text evidence="2 5">Belongs to the pseudouridine synthase TruB family. Type 1 subfamily.</text>
</comment>
<dbReference type="PANTHER" id="PTHR13767">
    <property type="entry name" value="TRNA-PSEUDOURIDINE SYNTHASE"/>
    <property type="match status" value="1"/>
</dbReference>
<dbReference type="InterPro" id="IPR032819">
    <property type="entry name" value="TruB_C"/>
</dbReference>
<protein>
    <recommendedName>
        <fullName evidence="5">tRNA pseudouridine synthase B</fullName>
        <ecNumber evidence="5">5.4.99.25</ecNumber>
    </recommendedName>
    <alternativeName>
        <fullName evidence="5">tRNA pseudouridine(55) synthase</fullName>
        <shortName evidence="5">Psi55 synthase</shortName>
    </alternativeName>
    <alternativeName>
        <fullName evidence="5">tRNA pseudouridylate synthase</fullName>
    </alternativeName>
    <alternativeName>
        <fullName evidence="5">tRNA-uridine isomerase</fullName>
    </alternativeName>
</protein>
<evidence type="ECO:0000259" key="8">
    <source>
        <dbReference type="Pfam" id="PF16198"/>
    </source>
</evidence>
<dbReference type="FunFam" id="3.30.2350.10:FF:000003">
    <property type="entry name" value="tRNA pseudouridine synthase B"/>
    <property type="match status" value="1"/>
</dbReference>
<feature type="domain" description="tRNA pseudouridylate synthase B C-terminal" evidence="8">
    <location>
        <begin position="182"/>
        <end position="249"/>
    </location>
</feature>
<gene>
    <name evidence="5" type="primary">truB</name>
    <name evidence="9" type="ORF">HNR75_001370</name>
</gene>
<evidence type="ECO:0000256" key="1">
    <source>
        <dbReference type="ARBA" id="ARBA00000385"/>
    </source>
</evidence>
<feature type="domain" description="tRNA pseudouridine synthase II TruB subfamily 1 C-terminal" evidence="7">
    <location>
        <begin position="253"/>
        <end position="310"/>
    </location>
</feature>
<comment type="function">
    <text evidence="5">Responsible for synthesis of pseudouridine from uracil-55 in the psi GC loop of transfer RNAs.</text>
</comment>
<accession>A0A841G8L6</accession>
<dbReference type="Gene3D" id="2.30.130.10">
    <property type="entry name" value="PUA domain"/>
    <property type="match status" value="1"/>
</dbReference>
<evidence type="ECO:0000256" key="2">
    <source>
        <dbReference type="ARBA" id="ARBA00005642"/>
    </source>
</evidence>
<comment type="catalytic activity">
    <reaction evidence="1 5">
        <text>uridine(55) in tRNA = pseudouridine(55) in tRNA</text>
        <dbReference type="Rhea" id="RHEA:42532"/>
        <dbReference type="Rhea" id="RHEA-COMP:10101"/>
        <dbReference type="Rhea" id="RHEA-COMP:10102"/>
        <dbReference type="ChEBI" id="CHEBI:65314"/>
        <dbReference type="ChEBI" id="CHEBI:65315"/>
        <dbReference type="EC" id="5.4.99.25"/>
    </reaction>
</comment>
<dbReference type="PANTHER" id="PTHR13767:SF2">
    <property type="entry name" value="PSEUDOURIDYLATE SYNTHASE TRUB1"/>
    <property type="match status" value="1"/>
</dbReference>
<evidence type="ECO:0000259" key="7">
    <source>
        <dbReference type="Pfam" id="PF09157"/>
    </source>
</evidence>
<keyword evidence="10" id="KW-1185">Reference proteome</keyword>
<dbReference type="GO" id="GO:0160148">
    <property type="term" value="F:tRNA pseudouridine(55) synthase activity"/>
    <property type="evidence" value="ECO:0007669"/>
    <property type="project" value="UniProtKB-EC"/>
</dbReference>
<organism evidence="9 10">
    <name type="scientific">Tolumonas osonensis</name>
    <dbReference type="NCBI Taxonomy" id="675874"/>
    <lineage>
        <taxon>Bacteria</taxon>
        <taxon>Pseudomonadati</taxon>
        <taxon>Pseudomonadota</taxon>
        <taxon>Gammaproteobacteria</taxon>
        <taxon>Aeromonadales</taxon>
        <taxon>Aeromonadaceae</taxon>
        <taxon>Tolumonas</taxon>
    </lineage>
</organism>
<dbReference type="Pfam" id="PF01509">
    <property type="entry name" value="TruB_N"/>
    <property type="match status" value="1"/>
</dbReference>
<evidence type="ECO:0000259" key="6">
    <source>
        <dbReference type="Pfam" id="PF01509"/>
    </source>
</evidence>
<dbReference type="AlphaFoldDB" id="A0A841G8L6"/>
<dbReference type="SUPFAM" id="SSF88697">
    <property type="entry name" value="PUA domain-like"/>
    <property type="match status" value="1"/>
</dbReference>
<evidence type="ECO:0000256" key="4">
    <source>
        <dbReference type="ARBA" id="ARBA00023235"/>
    </source>
</evidence>
<dbReference type="Gene3D" id="3.30.2350.10">
    <property type="entry name" value="Pseudouridine synthase"/>
    <property type="match status" value="1"/>
</dbReference>
<dbReference type="GO" id="GO:0003723">
    <property type="term" value="F:RNA binding"/>
    <property type="evidence" value="ECO:0007669"/>
    <property type="project" value="InterPro"/>
</dbReference>
<dbReference type="EC" id="5.4.99.25" evidence="5"/>
<dbReference type="CDD" id="cd02573">
    <property type="entry name" value="PseudoU_synth_EcTruB"/>
    <property type="match status" value="1"/>
</dbReference>
<dbReference type="GO" id="GO:0031119">
    <property type="term" value="P:tRNA pseudouridine synthesis"/>
    <property type="evidence" value="ECO:0007669"/>
    <property type="project" value="UniProtKB-UniRule"/>
</dbReference>
<sequence>MSRRRRFKGRDVHGIILLDKPSGITSNDALQQVKRIYNAAKAGHTGALDPLATGMLPICLGEATKFSQFLLDADKRYQVTAQLGVRTDTSDSEGSVVSVRPVNVSKEQLLNALDTFRGDIMQVPSMFSALKHQGRPLYEYAREGIEIEREARPITIYSLELESFSEEQIALEVHCSKGTYIRSLIDDLGELLGCGAHVTQLRRTQVAGYPNDNMLDLEKLNAILDECREQGIPPREKLDQFLLPMDSAVSALPEVNMSPVLAAYVTQGQAVMVPHAPMEGFVRMTVGPEAEFIGVGEIDEDGKVAPRRLVRIGGDIPEADE</sequence>
<dbReference type="RefSeq" id="WP_188026244.1">
    <property type="nucleotide sequence ID" value="NZ_JACHGR010000004.1"/>
</dbReference>
<dbReference type="GO" id="GO:1990481">
    <property type="term" value="P:mRNA pseudouridine synthesis"/>
    <property type="evidence" value="ECO:0007669"/>
    <property type="project" value="TreeGrafter"/>
</dbReference>
<proteinExistence type="inferred from homology"/>
<evidence type="ECO:0000313" key="9">
    <source>
        <dbReference type="EMBL" id="MBB6055464.1"/>
    </source>
</evidence>
<keyword evidence="3 5" id="KW-0819">tRNA processing</keyword>
<dbReference type="InterPro" id="IPR036974">
    <property type="entry name" value="PUA_sf"/>
</dbReference>
<dbReference type="FunFam" id="2.30.130.10:FF:000004">
    <property type="entry name" value="tRNA pseudouridine synthase B"/>
    <property type="match status" value="1"/>
</dbReference>
<dbReference type="SUPFAM" id="SSF55120">
    <property type="entry name" value="Pseudouridine synthase"/>
    <property type="match status" value="1"/>
</dbReference>
<dbReference type="NCBIfam" id="TIGR00431">
    <property type="entry name" value="TruB"/>
    <property type="match status" value="1"/>
</dbReference>
<name>A0A841G8L6_9GAMM</name>
<evidence type="ECO:0000256" key="5">
    <source>
        <dbReference type="HAMAP-Rule" id="MF_01080"/>
    </source>
</evidence>
<feature type="active site" description="Nucleophile" evidence="5">
    <location>
        <position position="49"/>
    </location>
</feature>
<dbReference type="Pfam" id="PF16198">
    <property type="entry name" value="TruB_C_2"/>
    <property type="match status" value="1"/>
</dbReference>
<dbReference type="InterPro" id="IPR015240">
    <property type="entry name" value="tRNA_sdUridine_synth_fam1_C"/>
</dbReference>
<dbReference type="HAMAP" id="MF_01080">
    <property type="entry name" value="TruB_bact"/>
    <property type="match status" value="1"/>
</dbReference>
<evidence type="ECO:0000256" key="3">
    <source>
        <dbReference type="ARBA" id="ARBA00022694"/>
    </source>
</evidence>
<keyword evidence="4 5" id="KW-0413">Isomerase</keyword>
<evidence type="ECO:0000313" key="10">
    <source>
        <dbReference type="Proteomes" id="UP000585721"/>
    </source>
</evidence>